<feature type="compositionally biased region" description="Low complexity" evidence="1">
    <location>
        <begin position="1115"/>
        <end position="1132"/>
    </location>
</feature>
<organism evidence="2 3">
    <name type="scientific">Tritrichomonas musculus</name>
    <dbReference type="NCBI Taxonomy" id="1915356"/>
    <lineage>
        <taxon>Eukaryota</taxon>
        <taxon>Metamonada</taxon>
        <taxon>Parabasalia</taxon>
        <taxon>Tritrichomonadida</taxon>
        <taxon>Tritrichomonadidae</taxon>
        <taxon>Tritrichomonas</taxon>
    </lineage>
</organism>
<comment type="caution">
    <text evidence="2">The sequence shown here is derived from an EMBL/GenBank/DDBJ whole genome shotgun (WGS) entry which is preliminary data.</text>
</comment>
<evidence type="ECO:0000313" key="3">
    <source>
        <dbReference type="Proteomes" id="UP001470230"/>
    </source>
</evidence>
<protein>
    <submittedName>
        <fullName evidence="2">Uncharacterized protein</fullName>
    </submittedName>
</protein>
<proteinExistence type="predicted"/>
<reference evidence="2 3" key="1">
    <citation type="submission" date="2024-04" db="EMBL/GenBank/DDBJ databases">
        <title>Tritrichomonas musculus Genome.</title>
        <authorList>
            <person name="Alves-Ferreira E."/>
            <person name="Grigg M."/>
            <person name="Lorenzi H."/>
            <person name="Galac M."/>
        </authorList>
    </citation>
    <scope>NUCLEOTIDE SEQUENCE [LARGE SCALE GENOMIC DNA]</scope>
    <source>
        <strain evidence="2 3">EAF2021</strain>
    </source>
</reference>
<feature type="region of interest" description="Disordered" evidence="1">
    <location>
        <begin position="1051"/>
        <end position="1138"/>
    </location>
</feature>
<sequence>MQSSSKFEEAFLMVDAENETPIFARECRVQKNLFITKKRLIILTERNLFYFSKRMRKHKYNLFKINNIYIDKKKIILIFEKESQIKIALPNNWTQTKEGLVDSLFYVIQHLLTNSGISRIHLEINVDNLPNSRMNLTSIPSYYGAFCHLESSLRDEFFNFDAQSNDIFDQIRFRFSILFHRKSIELCSYKNHEYATKLIFETLPLLPSARFLSIKQYNTNNVFMILNNYINDISSLQNLSIDGDSQYQNDTVSFEDFLNKIKQDLNSKMVGLSFSNSNFTENHLNLISQYISIKKIQALEFHNSFSNKTVVDFFINTFLTSLQQCPDFTSLYIDEVEALDYDKLLKNVPQQIKSLSIVNCDIPINQILNTIKTDSKFSNNLSVLNLSFNTVDTYQPAFLKDLKFNIPSFLTVIILDYISFPYGILVPFLNSLFRSINNDSVLSLVQMNASDDDFNNLDKMFMRLVNDFTKKKEDLRMFRCLKWDFNPISTYFMSFLEMQTSLLELSVSGCFCPKDSKCFDDFCRFIASSNSLSKLTCRRFNKVSLESLTPRLLKAVSVSKIRCLDISNSHGGSRCFQYLKSLVINNINKSKMNFDTSEDISYSTINNNSNTNLTNNNSNNNLTNNNSNTNLINNNSNTNLTNNNSNTNLTNNNSNTNLTNNNDNDNINLNNTNSNEKFGSDQFASNIPINQSSVQNTSESFHTYTNPSILKMPALRCLMCDGLHPLNKEQLIDFIEFVGNDELSCKCSFPIHDIEYLFKRQKIGFEDIAKIISLCLIKAPDDFVKPFTVFYKESQNKYPFYFREENEEIQLPQPAQPEVAVTNPLLCEGNEFEVTEMPVIKTGNFFGLYHDKSINVNGSDPYIFSFHSDDDEDEYSTNNENGDNSFDKNGSKRRTFALYCKHPNSKRTDISLTLPPDESNQSENEIPSLILEEEEEELSLPSPARSPPKSALSVDQKTQKKLPPKKDYDYDDDYDYYSEELESKKPAQNDKKQAPLPVIKSGIRPLIKPFPNRMLNGPPLRRNVINNNTVKKKPVVLVKLDNSSDYYSYSYAYDEDNDNSYSYNDDVDDNKNKKNGQTKLPLNTKKGNTNTNVRPNMNSIPDNVDQSKNKKQVDNENSNNNNNNDNNNVVNDLPPLLTGDIDPAYNNIPNVKMSPNKYENLKQLQTDSYSSGYGDEEYDN</sequence>
<accession>A0ABR2GXI4</accession>
<keyword evidence="3" id="KW-1185">Reference proteome</keyword>
<feature type="region of interest" description="Disordered" evidence="1">
    <location>
        <begin position="934"/>
        <end position="972"/>
    </location>
</feature>
<evidence type="ECO:0000313" key="2">
    <source>
        <dbReference type="EMBL" id="KAK8838658.1"/>
    </source>
</evidence>
<feature type="compositionally biased region" description="Polar residues" evidence="1">
    <location>
        <begin position="1077"/>
        <end position="1104"/>
    </location>
</feature>
<feature type="region of interest" description="Disordered" evidence="1">
    <location>
        <begin position="609"/>
        <end position="675"/>
    </location>
</feature>
<dbReference type="Proteomes" id="UP001470230">
    <property type="component" value="Unassembled WGS sequence"/>
</dbReference>
<name>A0ABR2GXI4_9EUKA</name>
<feature type="compositionally biased region" description="Basic and acidic residues" evidence="1">
    <location>
        <begin position="1105"/>
        <end position="1114"/>
    </location>
</feature>
<gene>
    <name evidence="2" type="ORF">M9Y10_032694</name>
</gene>
<feature type="compositionally biased region" description="Low complexity" evidence="1">
    <location>
        <begin position="939"/>
        <end position="953"/>
    </location>
</feature>
<evidence type="ECO:0000256" key="1">
    <source>
        <dbReference type="SAM" id="MobiDB-lite"/>
    </source>
</evidence>
<dbReference type="EMBL" id="JAPFFF010000054">
    <property type="protein sequence ID" value="KAK8838658.1"/>
    <property type="molecule type" value="Genomic_DNA"/>
</dbReference>